<evidence type="ECO:0000313" key="8">
    <source>
        <dbReference type="Proteomes" id="UP000193087"/>
    </source>
</evidence>
<evidence type="ECO:0000256" key="1">
    <source>
        <dbReference type="ARBA" id="ARBA00009437"/>
    </source>
</evidence>
<comment type="caution">
    <text evidence="7">The sequence shown here is derived from an EMBL/GenBank/DDBJ whole genome shotgun (WGS) entry which is preliminary data.</text>
</comment>
<dbReference type="OrthoDB" id="9803735at2"/>
<dbReference type="Gene3D" id="1.10.10.10">
    <property type="entry name" value="Winged helix-like DNA-binding domain superfamily/Winged helix DNA-binding domain"/>
    <property type="match status" value="1"/>
</dbReference>
<dbReference type="EMBL" id="LQPQ01000060">
    <property type="protein sequence ID" value="ORW81344.1"/>
    <property type="molecule type" value="Genomic_DNA"/>
</dbReference>
<evidence type="ECO:0000256" key="2">
    <source>
        <dbReference type="ARBA" id="ARBA00023015"/>
    </source>
</evidence>
<accession>A0A1X2CZZ7</accession>
<organism evidence="7 8">
    <name type="scientific">Mycobacterium riyadhense</name>
    <dbReference type="NCBI Taxonomy" id="486698"/>
    <lineage>
        <taxon>Bacteria</taxon>
        <taxon>Bacillati</taxon>
        <taxon>Actinomycetota</taxon>
        <taxon>Actinomycetes</taxon>
        <taxon>Mycobacteriales</taxon>
        <taxon>Mycobacteriaceae</taxon>
        <taxon>Mycobacterium</taxon>
    </lineage>
</organism>
<dbReference type="SUPFAM" id="SSF53850">
    <property type="entry name" value="Periplasmic binding protein-like II"/>
    <property type="match status" value="1"/>
</dbReference>
<dbReference type="GO" id="GO:0003700">
    <property type="term" value="F:DNA-binding transcription factor activity"/>
    <property type="evidence" value="ECO:0007669"/>
    <property type="project" value="InterPro"/>
</dbReference>
<dbReference type="STRING" id="486698.AWC22_16825"/>
<dbReference type="PROSITE" id="PS50931">
    <property type="entry name" value="HTH_LYSR"/>
    <property type="match status" value="1"/>
</dbReference>
<evidence type="ECO:0000256" key="5">
    <source>
        <dbReference type="ARBA" id="ARBA00023163"/>
    </source>
</evidence>
<reference evidence="7 8" key="1">
    <citation type="submission" date="2016-01" db="EMBL/GenBank/DDBJ databases">
        <title>The new phylogeny of the genus Mycobacterium.</title>
        <authorList>
            <person name="Tarcisio F."/>
            <person name="Conor M."/>
            <person name="Antonella G."/>
            <person name="Elisabetta G."/>
            <person name="Giulia F.S."/>
            <person name="Sara T."/>
            <person name="Anna F."/>
            <person name="Clotilde B."/>
            <person name="Roberto B."/>
            <person name="Veronica D.S."/>
            <person name="Fabio R."/>
            <person name="Monica P."/>
            <person name="Olivier J."/>
            <person name="Enrico T."/>
            <person name="Nicola S."/>
        </authorList>
    </citation>
    <scope>NUCLEOTIDE SEQUENCE [LARGE SCALE GENOMIC DNA]</scope>
    <source>
        <strain evidence="7 8">DSM 45176</strain>
    </source>
</reference>
<dbReference type="AlphaFoldDB" id="A0A1X2CZZ7"/>
<comment type="similarity">
    <text evidence="1">Belongs to the LysR transcriptional regulatory family.</text>
</comment>
<feature type="domain" description="HTH lysR-type" evidence="6">
    <location>
        <begin position="11"/>
        <end position="68"/>
    </location>
</feature>
<dbReference type="Proteomes" id="UP000193087">
    <property type="component" value="Unassembled WGS sequence"/>
</dbReference>
<keyword evidence="2" id="KW-0805">Transcription regulation</keyword>
<dbReference type="RefSeq" id="WP_085250149.1">
    <property type="nucleotide sequence ID" value="NZ_CAJMWJ010000001.1"/>
</dbReference>
<dbReference type="PANTHER" id="PTHR30346">
    <property type="entry name" value="TRANSCRIPTIONAL DUAL REGULATOR HCAR-RELATED"/>
    <property type="match status" value="1"/>
</dbReference>
<evidence type="ECO:0000256" key="3">
    <source>
        <dbReference type="ARBA" id="ARBA00023125"/>
    </source>
</evidence>
<dbReference type="SUPFAM" id="SSF46785">
    <property type="entry name" value="Winged helix' DNA-binding domain"/>
    <property type="match status" value="1"/>
</dbReference>
<name>A0A1X2CZZ7_9MYCO</name>
<protein>
    <recommendedName>
        <fullName evidence="6">HTH lysR-type domain-containing protein</fullName>
    </recommendedName>
</protein>
<dbReference type="Gene3D" id="3.40.190.290">
    <property type="match status" value="1"/>
</dbReference>
<evidence type="ECO:0000313" key="7">
    <source>
        <dbReference type="EMBL" id="ORW81344.1"/>
    </source>
</evidence>
<evidence type="ECO:0000259" key="6">
    <source>
        <dbReference type="PROSITE" id="PS50931"/>
    </source>
</evidence>
<dbReference type="CDD" id="cd08434">
    <property type="entry name" value="PBP2_GltC_like"/>
    <property type="match status" value="1"/>
</dbReference>
<gene>
    <name evidence="7" type="ORF">AWC22_16825</name>
</gene>
<dbReference type="InterPro" id="IPR005119">
    <property type="entry name" value="LysR_subst-bd"/>
</dbReference>
<dbReference type="InterPro" id="IPR036390">
    <property type="entry name" value="WH_DNA-bd_sf"/>
</dbReference>
<evidence type="ECO:0000256" key="4">
    <source>
        <dbReference type="ARBA" id="ARBA00023159"/>
    </source>
</evidence>
<dbReference type="InterPro" id="IPR000847">
    <property type="entry name" value="LysR_HTH_N"/>
</dbReference>
<dbReference type="Pfam" id="PF03466">
    <property type="entry name" value="LysR_substrate"/>
    <property type="match status" value="1"/>
</dbReference>
<keyword evidence="8" id="KW-1185">Reference proteome</keyword>
<dbReference type="Pfam" id="PF00126">
    <property type="entry name" value="HTH_1"/>
    <property type="match status" value="1"/>
</dbReference>
<proteinExistence type="inferred from homology"/>
<dbReference type="InterPro" id="IPR036388">
    <property type="entry name" value="WH-like_DNA-bd_sf"/>
</dbReference>
<keyword evidence="5" id="KW-0804">Transcription</keyword>
<keyword evidence="3" id="KW-0238">DNA-binding</keyword>
<keyword evidence="4" id="KW-0010">Activator</keyword>
<dbReference type="GO" id="GO:0032993">
    <property type="term" value="C:protein-DNA complex"/>
    <property type="evidence" value="ECO:0007669"/>
    <property type="project" value="TreeGrafter"/>
</dbReference>
<sequence length="323" mass="35079">MIDSDSDWFALLAPQLSIAVAVLEEQHITRAAHKLGVPQPTVTAAMRRIGEAIGAPLVQQSGRGIAITPAGRAFLPSARVALTSLRAARHEVSDIIDPDHGRVGLGFVHSRGVRDVPVLIDAFLAAYPDITFGLQQGPIDELLEQMLSGTIDVAVVAPIPDDPRLESVVLDDERLYLVVSTRHRLARRRSVRWHEVAGESFIALTEPYGLRQVFDRLCAQAGFEPALVFEGQEITTVRGLVRAGLGVALLPGCPDARQRHAEEGLAEIPISRPVAHREVGAIWIKNRHPSPAARRFIEFLTTSGVRVLAESRDGQCGAAQSKR</sequence>
<dbReference type="PANTHER" id="PTHR30346:SF28">
    <property type="entry name" value="HTH-TYPE TRANSCRIPTIONAL REGULATOR CYNR"/>
    <property type="match status" value="1"/>
</dbReference>
<dbReference type="GO" id="GO:0003677">
    <property type="term" value="F:DNA binding"/>
    <property type="evidence" value="ECO:0007669"/>
    <property type="project" value="UniProtKB-KW"/>
</dbReference>
<dbReference type="GeneID" id="93495186"/>